<dbReference type="OrthoDB" id="236506at2157"/>
<dbReference type="Pfam" id="PF24373">
    <property type="entry name" value="DUF7529"/>
    <property type="match status" value="1"/>
</dbReference>
<evidence type="ECO:0000313" key="2">
    <source>
        <dbReference type="Proteomes" id="UP000434101"/>
    </source>
</evidence>
<gene>
    <name evidence="1" type="ORF">GS429_00430</name>
</gene>
<dbReference type="Proteomes" id="UP000434101">
    <property type="component" value="Unassembled WGS sequence"/>
</dbReference>
<comment type="caution">
    <text evidence="1">The sequence shown here is derived from an EMBL/GenBank/DDBJ whole genome shotgun (WGS) entry which is preliminary data.</text>
</comment>
<reference evidence="1 2" key="1">
    <citation type="submission" date="2020-01" db="EMBL/GenBank/DDBJ databases">
        <title>Natronorubrum sp. JWXQ-INN 674 isolated from Inner Mongolia Autonomous Region of China.</title>
        <authorList>
            <person name="Xue Q."/>
        </authorList>
    </citation>
    <scope>NUCLEOTIDE SEQUENCE [LARGE SCALE GENOMIC DNA]</scope>
    <source>
        <strain evidence="1 2">JWXQ-INN-674</strain>
    </source>
</reference>
<protein>
    <submittedName>
        <fullName evidence="1">Uncharacterized protein</fullName>
    </submittedName>
</protein>
<organism evidence="1 2">
    <name type="scientific">Natronorubrum halalkaliphilum</name>
    <dbReference type="NCBI Taxonomy" id="2691917"/>
    <lineage>
        <taxon>Archaea</taxon>
        <taxon>Methanobacteriati</taxon>
        <taxon>Methanobacteriota</taxon>
        <taxon>Stenosarchaea group</taxon>
        <taxon>Halobacteria</taxon>
        <taxon>Halobacteriales</taxon>
        <taxon>Natrialbaceae</taxon>
        <taxon>Natronorubrum</taxon>
    </lineage>
</organism>
<proteinExistence type="predicted"/>
<dbReference type="EMBL" id="WUYX01000003">
    <property type="protein sequence ID" value="MXV60558.1"/>
    <property type="molecule type" value="Genomic_DNA"/>
</dbReference>
<sequence length="153" mass="16676">MANQTPWEATLEDMRSIAADLEEDGWETLSIAAGDTAPVSPDAGPDDRFGLVHVVQGDDADRLEEILETASITESESYLAVVSGTEYTVTVVSDPESRVAVLLTGAFEYQQARPCFDAAARRGVIYSHVQRLDGTRVAVFEHDDPELFEPSET</sequence>
<keyword evidence="2" id="KW-1185">Reference proteome</keyword>
<dbReference type="RefSeq" id="WP_160061630.1">
    <property type="nucleotide sequence ID" value="NZ_WUYX01000003.1"/>
</dbReference>
<dbReference type="AlphaFoldDB" id="A0A6B0VGC4"/>
<accession>A0A6B0VGC4</accession>
<evidence type="ECO:0000313" key="1">
    <source>
        <dbReference type="EMBL" id="MXV60558.1"/>
    </source>
</evidence>
<dbReference type="InterPro" id="IPR055951">
    <property type="entry name" value="DUF7529"/>
</dbReference>
<name>A0A6B0VGC4_9EURY</name>